<dbReference type="Gene3D" id="2.30.40.10">
    <property type="entry name" value="Urease, subunit C, domain 1"/>
    <property type="match status" value="1"/>
</dbReference>
<protein>
    <submittedName>
        <fullName evidence="3">Amidohydrolase family protein</fullName>
    </submittedName>
</protein>
<dbReference type="RefSeq" id="WP_380322275.1">
    <property type="nucleotide sequence ID" value="NZ_JBHYPW010000017.1"/>
</dbReference>
<dbReference type="Gene3D" id="3.20.20.140">
    <property type="entry name" value="Metal-dependent hydrolases"/>
    <property type="match status" value="1"/>
</dbReference>
<feature type="region of interest" description="Disordered" evidence="1">
    <location>
        <begin position="31"/>
        <end position="62"/>
    </location>
</feature>
<evidence type="ECO:0000313" key="4">
    <source>
        <dbReference type="Proteomes" id="UP001599542"/>
    </source>
</evidence>
<dbReference type="SUPFAM" id="SSF51338">
    <property type="entry name" value="Composite domain of metallo-dependent hydrolases"/>
    <property type="match status" value="1"/>
</dbReference>
<reference evidence="3 4" key="1">
    <citation type="submission" date="2024-09" db="EMBL/GenBank/DDBJ databases">
        <title>The Natural Products Discovery Center: Release of the First 8490 Sequenced Strains for Exploring Actinobacteria Biosynthetic Diversity.</title>
        <authorList>
            <person name="Kalkreuter E."/>
            <person name="Kautsar S.A."/>
            <person name="Yang D."/>
            <person name="Bader C.D."/>
            <person name="Teijaro C.N."/>
            <person name="Fluegel L."/>
            <person name="Davis C.M."/>
            <person name="Simpson J.R."/>
            <person name="Lauterbach L."/>
            <person name="Steele A.D."/>
            <person name="Gui C."/>
            <person name="Meng S."/>
            <person name="Li G."/>
            <person name="Viehrig K."/>
            <person name="Ye F."/>
            <person name="Su P."/>
            <person name="Kiefer A.F."/>
            <person name="Nichols A."/>
            <person name="Cepeda A.J."/>
            <person name="Yan W."/>
            <person name="Fan B."/>
            <person name="Jiang Y."/>
            <person name="Adhikari A."/>
            <person name="Zheng C.-J."/>
            <person name="Schuster L."/>
            <person name="Cowan T.M."/>
            <person name="Smanski M.J."/>
            <person name="Chevrette M.G."/>
            <person name="De Carvalho L.P.S."/>
            <person name="Shen B."/>
        </authorList>
    </citation>
    <scope>NUCLEOTIDE SEQUENCE [LARGE SCALE GENOMIC DNA]</scope>
    <source>
        <strain evidence="3 4">NPDC058753</strain>
    </source>
</reference>
<dbReference type="PANTHER" id="PTHR11647:SF1">
    <property type="entry name" value="COLLAPSIN RESPONSE MEDIATOR PROTEIN"/>
    <property type="match status" value="1"/>
</dbReference>
<dbReference type="Proteomes" id="UP001599542">
    <property type="component" value="Unassembled WGS sequence"/>
</dbReference>
<dbReference type="InterPro" id="IPR032466">
    <property type="entry name" value="Metal_Hydrolase"/>
</dbReference>
<dbReference type="EMBL" id="JBHYPX010000010">
    <property type="protein sequence ID" value="MFE1351763.1"/>
    <property type="molecule type" value="Genomic_DNA"/>
</dbReference>
<dbReference type="Gene3D" id="3.30.1490.130">
    <property type="entry name" value="D-aminoacylase. Domain 3"/>
    <property type="match status" value="1"/>
</dbReference>
<evidence type="ECO:0000313" key="3">
    <source>
        <dbReference type="EMBL" id="MFE1351763.1"/>
    </source>
</evidence>
<dbReference type="InterPro" id="IPR023100">
    <property type="entry name" value="D-aminoacylase_insert_dom_sf"/>
</dbReference>
<proteinExistence type="predicted"/>
<sequence>MADLLLRDATVIDGTGTDRYRADVTVTDGRIDEISRDGGSGRGGSAGTAGTGGTGSADGRLTGRRTIDADGLVLAPGFIDMHAHSDLRLLLEPDHPSRITQGVTLEVLGQDGLSYAPADDTTLAALRRQLAGWNGDPADEEFDWNWRTVAQYLDRLDTGTAVNTCYLVPHGSVRMLAMGWANRPPTGPELDRMKHLLDQSLTDGAVGMSTGLTYTPGMYADTAELVELCTVVAARGGFHAPHQRSYGAGALEGYAEMVEISRRSGCPLHLTHATMNFGVNEGRAGQFLALVDAALADGIDITLDSYPYLPGSTTLAALLPSWSTEGGPEATLARLADPAARERIRADVEERGSDGCHGVVTDWDTIQVSGVRNGSLSAVVGRKVSELAAEQGRTGTDVFFALLRADQLGTTILQHVGHEENVRAIMRHPVHTVGSDGLLVGARPHPRAWGTFPRYLAHYSRELGVLTLEQAIARMTGRPARRLGLDRRGLVRPGHHADLVLFDPDAVRDTATFDRPRQAAEGIQHVLVNGVAALTDGKPTGDLAGRALRRGADRKVRAAD</sequence>
<dbReference type="InterPro" id="IPR050378">
    <property type="entry name" value="Metallo-dep_Hydrolases_sf"/>
</dbReference>
<feature type="compositionally biased region" description="Gly residues" evidence="1">
    <location>
        <begin position="38"/>
        <end position="56"/>
    </location>
</feature>
<dbReference type="Pfam" id="PF07969">
    <property type="entry name" value="Amidohydro_3"/>
    <property type="match status" value="1"/>
</dbReference>
<accession>A0ABW6GGA6</accession>
<dbReference type="InterPro" id="IPR013108">
    <property type="entry name" value="Amidohydro_3"/>
</dbReference>
<dbReference type="InterPro" id="IPR011059">
    <property type="entry name" value="Metal-dep_hydrolase_composite"/>
</dbReference>
<name>A0ABW6GGA6_9ACTN</name>
<dbReference type="PANTHER" id="PTHR11647">
    <property type="entry name" value="HYDRANTOINASE/DIHYDROPYRIMIDINASE FAMILY MEMBER"/>
    <property type="match status" value="1"/>
</dbReference>
<dbReference type="SUPFAM" id="SSF51556">
    <property type="entry name" value="Metallo-dependent hydrolases"/>
    <property type="match status" value="1"/>
</dbReference>
<dbReference type="CDD" id="cd01297">
    <property type="entry name" value="D-aminoacylase"/>
    <property type="match status" value="1"/>
</dbReference>
<evidence type="ECO:0000256" key="1">
    <source>
        <dbReference type="SAM" id="MobiDB-lite"/>
    </source>
</evidence>
<organism evidence="3 4">
    <name type="scientific">Kitasatospora phosalacinea</name>
    <dbReference type="NCBI Taxonomy" id="2065"/>
    <lineage>
        <taxon>Bacteria</taxon>
        <taxon>Bacillati</taxon>
        <taxon>Actinomycetota</taxon>
        <taxon>Actinomycetes</taxon>
        <taxon>Kitasatosporales</taxon>
        <taxon>Streptomycetaceae</taxon>
        <taxon>Kitasatospora</taxon>
    </lineage>
</organism>
<evidence type="ECO:0000259" key="2">
    <source>
        <dbReference type="Pfam" id="PF07969"/>
    </source>
</evidence>
<keyword evidence="4" id="KW-1185">Reference proteome</keyword>
<gene>
    <name evidence="3" type="ORF">ACFW6T_07200</name>
</gene>
<comment type="caution">
    <text evidence="3">The sequence shown here is derived from an EMBL/GenBank/DDBJ whole genome shotgun (WGS) entry which is preliminary data.</text>
</comment>
<feature type="domain" description="Amidohydrolase 3" evidence="2">
    <location>
        <begin position="65"/>
        <end position="531"/>
    </location>
</feature>